<evidence type="ECO:0000256" key="1">
    <source>
        <dbReference type="ARBA" id="ARBA00022574"/>
    </source>
</evidence>
<feature type="repeat" description="WD" evidence="3">
    <location>
        <begin position="1338"/>
        <end position="1379"/>
    </location>
</feature>
<feature type="repeat" description="WD" evidence="3">
    <location>
        <begin position="1424"/>
        <end position="1465"/>
    </location>
</feature>
<dbReference type="PROSITE" id="PS50004">
    <property type="entry name" value="C2"/>
    <property type="match status" value="1"/>
</dbReference>
<evidence type="ECO:0000313" key="6">
    <source>
        <dbReference type="Proteomes" id="UP001218218"/>
    </source>
</evidence>
<dbReference type="CDD" id="cd00200">
    <property type="entry name" value="WD40"/>
    <property type="match status" value="3"/>
</dbReference>
<dbReference type="CDD" id="cd00030">
    <property type="entry name" value="C2"/>
    <property type="match status" value="1"/>
</dbReference>
<dbReference type="InterPro" id="IPR015943">
    <property type="entry name" value="WD40/YVTN_repeat-like_dom_sf"/>
</dbReference>
<dbReference type="InterPro" id="IPR035892">
    <property type="entry name" value="C2_domain_sf"/>
</dbReference>
<reference evidence="5" key="1">
    <citation type="submission" date="2023-03" db="EMBL/GenBank/DDBJ databases">
        <title>Massive genome expansion in bonnet fungi (Mycena s.s.) driven by repeated elements and novel gene families across ecological guilds.</title>
        <authorList>
            <consortium name="Lawrence Berkeley National Laboratory"/>
            <person name="Harder C.B."/>
            <person name="Miyauchi S."/>
            <person name="Viragh M."/>
            <person name="Kuo A."/>
            <person name="Thoen E."/>
            <person name="Andreopoulos B."/>
            <person name="Lu D."/>
            <person name="Skrede I."/>
            <person name="Drula E."/>
            <person name="Henrissat B."/>
            <person name="Morin E."/>
            <person name="Kohler A."/>
            <person name="Barry K."/>
            <person name="LaButti K."/>
            <person name="Morin E."/>
            <person name="Salamov A."/>
            <person name="Lipzen A."/>
            <person name="Mereny Z."/>
            <person name="Hegedus B."/>
            <person name="Baldrian P."/>
            <person name="Stursova M."/>
            <person name="Weitz H."/>
            <person name="Taylor A."/>
            <person name="Grigoriev I.V."/>
            <person name="Nagy L.G."/>
            <person name="Martin F."/>
            <person name="Kauserud H."/>
        </authorList>
    </citation>
    <scope>NUCLEOTIDE SEQUENCE</scope>
    <source>
        <strain evidence="5">CBHHK002</strain>
    </source>
</reference>
<protein>
    <submittedName>
        <fullName evidence="5">WD40 repeat-like protein</fullName>
    </submittedName>
</protein>
<dbReference type="PROSITE" id="PS50294">
    <property type="entry name" value="WD_REPEATS_REGION"/>
    <property type="match status" value="14"/>
</dbReference>
<name>A0AAD6Z4J0_9AGAR</name>
<feature type="repeat" description="WD" evidence="3">
    <location>
        <begin position="908"/>
        <end position="949"/>
    </location>
</feature>
<dbReference type="InterPro" id="IPR027417">
    <property type="entry name" value="P-loop_NTPase"/>
</dbReference>
<dbReference type="PANTHER" id="PTHR44156">
    <property type="entry name" value="SUPERNUMERARY LIMBS, ISOFORM B-RELATED"/>
    <property type="match status" value="1"/>
</dbReference>
<dbReference type="SMART" id="SM00239">
    <property type="entry name" value="C2"/>
    <property type="match status" value="1"/>
</dbReference>
<dbReference type="Gene3D" id="2.130.10.10">
    <property type="entry name" value="YVTN repeat-like/Quinoprotein amine dehydrogenase"/>
    <property type="match status" value="7"/>
</dbReference>
<dbReference type="InterPro" id="IPR053299">
    <property type="entry name" value="ASTRA_WD_repeat"/>
</dbReference>
<dbReference type="Gene3D" id="2.60.40.150">
    <property type="entry name" value="C2 domain"/>
    <property type="match status" value="1"/>
</dbReference>
<dbReference type="InterPro" id="IPR001680">
    <property type="entry name" value="WD40_rpt"/>
</dbReference>
<feature type="repeat" description="WD" evidence="3">
    <location>
        <begin position="1252"/>
        <end position="1293"/>
    </location>
</feature>
<feature type="repeat" description="WD" evidence="3">
    <location>
        <begin position="1037"/>
        <end position="1078"/>
    </location>
</feature>
<dbReference type="EMBL" id="JARIHO010000090">
    <property type="protein sequence ID" value="KAJ7306929.1"/>
    <property type="molecule type" value="Genomic_DNA"/>
</dbReference>
<dbReference type="Pfam" id="PF00168">
    <property type="entry name" value="C2"/>
    <property type="match status" value="1"/>
</dbReference>
<feature type="repeat" description="WD" evidence="3">
    <location>
        <begin position="1467"/>
        <end position="1499"/>
    </location>
</feature>
<dbReference type="PROSITE" id="PS00678">
    <property type="entry name" value="WD_REPEATS_1"/>
    <property type="match status" value="13"/>
</dbReference>
<feature type="repeat" description="WD" evidence="3">
    <location>
        <begin position="1209"/>
        <end position="1250"/>
    </location>
</feature>
<dbReference type="Pfam" id="PF24883">
    <property type="entry name" value="NPHP3_N"/>
    <property type="match status" value="1"/>
</dbReference>
<dbReference type="PROSITE" id="PS50082">
    <property type="entry name" value="WD_REPEATS_2"/>
    <property type="match status" value="14"/>
</dbReference>
<feature type="domain" description="C2" evidence="4">
    <location>
        <begin position="1"/>
        <end position="110"/>
    </location>
</feature>
<evidence type="ECO:0000256" key="3">
    <source>
        <dbReference type="PROSITE-ProRule" id="PRU00221"/>
    </source>
</evidence>
<dbReference type="SUPFAM" id="SSF49562">
    <property type="entry name" value="C2 domain (Calcium/lipid-binding domain, CaLB)"/>
    <property type="match status" value="1"/>
</dbReference>
<organism evidence="5 6">
    <name type="scientific">Mycena albidolilacea</name>
    <dbReference type="NCBI Taxonomy" id="1033008"/>
    <lineage>
        <taxon>Eukaryota</taxon>
        <taxon>Fungi</taxon>
        <taxon>Dikarya</taxon>
        <taxon>Basidiomycota</taxon>
        <taxon>Agaricomycotina</taxon>
        <taxon>Agaricomycetes</taxon>
        <taxon>Agaricomycetidae</taxon>
        <taxon>Agaricales</taxon>
        <taxon>Marasmiineae</taxon>
        <taxon>Mycenaceae</taxon>
        <taxon>Mycena</taxon>
    </lineage>
</organism>
<feature type="repeat" description="WD" evidence="3">
    <location>
        <begin position="951"/>
        <end position="992"/>
    </location>
</feature>
<dbReference type="InterPro" id="IPR036322">
    <property type="entry name" value="WD40_repeat_dom_sf"/>
</dbReference>
<keyword evidence="2" id="KW-0677">Repeat</keyword>
<dbReference type="Pfam" id="PF00400">
    <property type="entry name" value="WD40"/>
    <property type="match status" value="10"/>
</dbReference>
<evidence type="ECO:0000256" key="2">
    <source>
        <dbReference type="ARBA" id="ARBA00022737"/>
    </source>
</evidence>
<dbReference type="InterPro" id="IPR019775">
    <property type="entry name" value="WD40_repeat_CS"/>
</dbReference>
<keyword evidence="1 3" id="KW-0853">WD repeat</keyword>
<comment type="caution">
    <text evidence="5">The sequence shown here is derived from an EMBL/GenBank/DDBJ whole genome shotgun (WGS) entry which is preliminary data.</text>
</comment>
<evidence type="ECO:0000259" key="4">
    <source>
        <dbReference type="PROSITE" id="PS50004"/>
    </source>
</evidence>
<dbReference type="SUPFAM" id="SSF50978">
    <property type="entry name" value="WD40 repeat-like"/>
    <property type="match status" value="3"/>
</dbReference>
<gene>
    <name evidence="5" type="ORF">DFH08DRAFT_758111</name>
</gene>
<feature type="repeat" description="WD" evidence="3">
    <location>
        <begin position="994"/>
        <end position="1035"/>
    </location>
</feature>
<dbReference type="Pfam" id="PF23414">
    <property type="entry name" value="Beta-prop_EML_2"/>
    <property type="match status" value="1"/>
</dbReference>
<proteinExistence type="predicted"/>
<dbReference type="Gene3D" id="3.40.50.300">
    <property type="entry name" value="P-loop containing nucleotide triphosphate hydrolases"/>
    <property type="match status" value="1"/>
</dbReference>
<feature type="repeat" description="WD" evidence="3">
    <location>
        <begin position="1166"/>
        <end position="1207"/>
    </location>
</feature>
<evidence type="ECO:0000313" key="5">
    <source>
        <dbReference type="EMBL" id="KAJ7306929.1"/>
    </source>
</evidence>
<feature type="repeat" description="WD" evidence="3">
    <location>
        <begin position="1295"/>
        <end position="1336"/>
    </location>
</feature>
<dbReference type="InterPro" id="IPR018391">
    <property type="entry name" value="PQQ_b-propeller_rpt"/>
</dbReference>
<accession>A0AAD6Z4J0</accession>
<dbReference type="SMART" id="SM00564">
    <property type="entry name" value="PQQ"/>
    <property type="match status" value="9"/>
</dbReference>
<dbReference type="SMART" id="SM00320">
    <property type="entry name" value="WD40"/>
    <property type="match status" value="14"/>
</dbReference>
<sequence length="1573" mass="171722">MSQTYSLHIQSADCIVYKPGSGHKKSPNLYVTIDGAGARPDKTPVIRRSLKPEWNNFEALLSPESPSVPLTLRLCHDSRVPHLDKVLGECRITIEDLLCLCALSEAELDLKEKENPVGKLKVLLYPIEPETLLQNMQKDMEKMAPGDTTSRLNDLGEAAANIDLLTALNEVTPLLKNIIDFGGKLAQIHPYASAAWSILTAVYEGVKGQHEMDAKVVKLVLAMRDVCSFAKDVEYIAEIKSLETTVTAVTIQTWECAIFVREYTGHGNSSEHCHLLTTHPGRLVHNIYSNNTEKIDELCVRLLELQGSLQTGAAIQSAVLSAEIRDNIKDLVLETFKTGDFDASLRTECLLGTRQNTLTEITEWLTTPSGDSNVFWLYGVAGSGKCTISTTIANYFRDLGRLGAFIFFDRNKPGITASGVIHTIAYWLAKSNPHIKEALCKVITDEPAMMNASLQTQYQKFIQGPLLTARDSICGPIIILLDALDECLDKDLHSSLVSLIINDFPKLPAVFRFVITSRPDPDIAIAFGKQQHIRPFPLDISTKETKDDIVLYIKQYMEKVQIKHNLDNGWPGQQAIWQLTQYCDGLFIWASTAYKFIDRDSPRKKLKTLLDREFTPESRLDELYTIALESSADWSDSDFSQDALSVLGLVVLGRVPLTAEAMDSILGFEPDRSSKLLKDLGCVLQWGPGQTARMLHASFSDYLTDPKRCSTKDCGTHPWFIDRNSQTRSLTLRCFHILEHQLQFNICGLEDSHLLNSEVADLSMRIEKHLSPGLCYASQHWATHLSQTVIEDMICSKLHHFMENCFLHWLEVLSLVRQVGTGQGALRLAQKYVQPNNQDLGLVLVDGQRFIEGFVPVITQSVPHIYISGLAFAPKLSKVWQMFGEKFPYVLCYSRQSDGSWPNLLRSMHGHTRCVNSVAFSPDGSHIVSGSRDNTVRIWDSKTGADVSAPFTGHTERVTSVAFSPDGSHIVSGSYDNTVRIWDSKTGAEVSAPLTGHTNPVTSVAFSPDGSHIVSGSYDNTVRIWDSKTGAEVSAPFTGHTSCVTSVAFSPDGSHIVSGSYDNTVHIWDSKTGAEVSAPLTGHTNSVTSVGFSPDGSHIVSGSSDNTVRIWDSKTGTEVSAPFTGHTDSVTSVAFSPDGSHIVSGSYDNTVRIWDSKTGAEVSAPFTGHIEWVTSVAFSPDGSHIVSGSKDNTVCIWDSKTGAEVSAPLTGHTGSVTSVAFSPDGSYIVSGSYDHTVRIWDSKTGAEISASLTGHTNSVTSVAFSPDGSHIVSGSYDNTVRIWDSKTGAEVSAPLTGHTDSVTSVAFSPDGSHILSGSYDNTVRIWDSKTGAEVSAPFTGHIEWVTSVAFSPDGSHIVSGSKDNTVCIWDSKTGAEVSAPLTGHTGSVTSVAFSPDGSHIVSGSYDNTVRIWDSKTGTEVSAPFTGHTDSVTSVAFSPDGSHIVSGSDDNNLCIWDSKTGAEVSAPLTGHTNWVTSVAFSPDGSHIVSGSYDNTVRIWDSKTEIQPGPHSHISDGWVIDSHHHHLMWVPPWLRNDFCLPWNSFVISPHGVTKLDLSHFVHGLNWEKCHDKIDA</sequence>
<dbReference type="InterPro" id="IPR055442">
    <property type="entry name" value="Beta-prop_EML-like_2nd"/>
</dbReference>
<dbReference type="Proteomes" id="UP001218218">
    <property type="component" value="Unassembled WGS sequence"/>
</dbReference>
<feature type="repeat" description="WD" evidence="3">
    <location>
        <begin position="1080"/>
        <end position="1121"/>
    </location>
</feature>
<dbReference type="InterPro" id="IPR020472">
    <property type="entry name" value="WD40_PAC1"/>
</dbReference>
<dbReference type="PRINTS" id="PR00320">
    <property type="entry name" value="GPROTEINBRPT"/>
</dbReference>
<keyword evidence="6" id="KW-1185">Reference proteome</keyword>
<dbReference type="InterPro" id="IPR000008">
    <property type="entry name" value="C2_dom"/>
</dbReference>
<dbReference type="SUPFAM" id="SSF52540">
    <property type="entry name" value="P-loop containing nucleoside triphosphate hydrolases"/>
    <property type="match status" value="1"/>
</dbReference>
<dbReference type="InterPro" id="IPR056884">
    <property type="entry name" value="NPHP3-like_N"/>
</dbReference>
<feature type="repeat" description="WD" evidence="3">
    <location>
        <begin position="1123"/>
        <end position="1164"/>
    </location>
</feature>
<feature type="repeat" description="WD" evidence="3">
    <location>
        <begin position="1381"/>
        <end position="1422"/>
    </location>
</feature>